<dbReference type="SMART" id="SM00054">
    <property type="entry name" value="EFh"/>
    <property type="match status" value="2"/>
</dbReference>
<protein>
    <recommendedName>
        <fullName evidence="7">Calcium-binding protein NCS-1</fullName>
    </recommendedName>
</protein>
<dbReference type="GO" id="GO:0005829">
    <property type="term" value="C:cytosol"/>
    <property type="evidence" value="ECO:0007669"/>
    <property type="project" value="TreeGrafter"/>
</dbReference>
<dbReference type="PANTHER" id="PTHR23055:SF178">
    <property type="entry name" value="NEUROCALCIN HOMOLOG"/>
    <property type="match status" value="1"/>
</dbReference>
<dbReference type="OrthoDB" id="191686at2759"/>
<sequence>MGKAASKLSKEDIKRLQEKTHFDKRELQQWYKGYLRDCPSGQLTEEDFVKIYQQFFPFGDPKDYCHFLFLQFDKDNSKIIEFREFIFAFSTSSRGTHEQKIEWAFQFYDYNKTGKLTYNDILPVITATYKMIGPMAALPPDEITPELRAEKWFRLLGKNKDTDVITLDDFRRLAEIDPSIKSALSGYSNLV</sequence>
<dbReference type="GeneID" id="93648901"/>
<dbReference type="AlphaFoldDB" id="A0A8H7ZFQ6"/>
<feature type="domain" description="EF-hand" evidence="8">
    <location>
        <begin position="96"/>
        <end position="131"/>
    </location>
</feature>
<evidence type="ECO:0000256" key="5">
    <source>
        <dbReference type="ARBA" id="ARBA00022837"/>
    </source>
</evidence>
<evidence type="ECO:0000256" key="1">
    <source>
        <dbReference type="ARBA" id="ARBA00006049"/>
    </source>
</evidence>
<evidence type="ECO:0000313" key="10">
    <source>
        <dbReference type="Proteomes" id="UP000669133"/>
    </source>
</evidence>
<dbReference type="PANTHER" id="PTHR23055">
    <property type="entry name" value="CALCIUM BINDING PROTEINS"/>
    <property type="match status" value="1"/>
</dbReference>
<keyword evidence="6" id="KW-0449">Lipoprotein</keyword>
<dbReference type="PRINTS" id="PR00450">
    <property type="entry name" value="RECOVERIN"/>
</dbReference>
<dbReference type="GO" id="GO:0005509">
    <property type="term" value="F:calcium ion binding"/>
    <property type="evidence" value="ECO:0007669"/>
    <property type="project" value="InterPro"/>
</dbReference>
<keyword evidence="10" id="KW-1185">Reference proteome</keyword>
<evidence type="ECO:0000256" key="4">
    <source>
        <dbReference type="ARBA" id="ARBA00022737"/>
    </source>
</evidence>
<dbReference type="RefSeq" id="XP_067550298.1">
    <property type="nucleotide sequence ID" value="XM_067691606.1"/>
</dbReference>
<feature type="domain" description="EF-hand" evidence="8">
    <location>
        <begin position="60"/>
        <end position="95"/>
    </location>
</feature>
<dbReference type="InterPro" id="IPR002048">
    <property type="entry name" value="EF_hand_dom"/>
</dbReference>
<name>A0A8H7ZFQ6_9ASCO</name>
<gene>
    <name evidence="9" type="ORF">I9W82_000272</name>
</gene>
<organism evidence="9 10">
    <name type="scientific">Candida metapsilosis</name>
    <dbReference type="NCBI Taxonomy" id="273372"/>
    <lineage>
        <taxon>Eukaryota</taxon>
        <taxon>Fungi</taxon>
        <taxon>Dikarya</taxon>
        <taxon>Ascomycota</taxon>
        <taxon>Saccharomycotina</taxon>
        <taxon>Pichiomycetes</taxon>
        <taxon>Debaryomycetaceae</taxon>
        <taxon>Candida/Lodderomyces clade</taxon>
        <taxon>Candida</taxon>
    </lineage>
</organism>
<dbReference type="PROSITE" id="PS00018">
    <property type="entry name" value="EF_HAND_1"/>
    <property type="match status" value="2"/>
</dbReference>
<dbReference type="Proteomes" id="UP000669133">
    <property type="component" value="Unassembled WGS sequence"/>
</dbReference>
<comment type="similarity">
    <text evidence="1">Belongs to the recoverin family.</text>
</comment>
<proteinExistence type="inferred from homology"/>
<dbReference type="FunFam" id="1.10.238.10:FF:000009">
    <property type="entry name" value="Visinin-like protein 1"/>
    <property type="match status" value="1"/>
</dbReference>
<dbReference type="CDD" id="cd00051">
    <property type="entry name" value="EFh"/>
    <property type="match status" value="1"/>
</dbReference>
<dbReference type="EMBL" id="JAEOAQ010000001">
    <property type="protein sequence ID" value="KAG5421182.1"/>
    <property type="molecule type" value="Genomic_DNA"/>
</dbReference>
<dbReference type="GO" id="GO:0008047">
    <property type="term" value="F:enzyme activator activity"/>
    <property type="evidence" value="ECO:0007669"/>
    <property type="project" value="UniProtKB-ARBA"/>
</dbReference>
<evidence type="ECO:0000256" key="7">
    <source>
        <dbReference type="ARBA" id="ARBA00071944"/>
    </source>
</evidence>
<dbReference type="InterPro" id="IPR018247">
    <property type="entry name" value="EF_Hand_1_Ca_BS"/>
</dbReference>
<dbReference type="SUPFAM" id="SSF47473">
    <property type="entry name" value="EF-hand"/>
    <property type="match status" value="1"/>
</dbReference>
<evidence type="ECO:0000259" key="8">
    <source>
        <dbReference type="PROSITE" id="PS50222"/>
    </source>
</evidence>
<evidence type="ECO:0000256" key="3">
    <source>
        <dbReference type="ARBA" id="ARBA00022723"/>
    </source>
</evidence>
<dbReference type="PROSITE" id="PS50222">
    <property type="entry name" value="EF_HAND_2"/>
    <property type="match status" value="2"/>
</dbReference>
<dbReference type="InterPro" id="IPR028846">
    <property type="entry name" value="Recoverin"/>
</dbReference>
<reference evidence="9 10" key="1">
    <citation type="submission" date="2020-12" db="EMBL/GenBank/DDBJ databases">
        <title>Effect of drift, selection, and recombination on the evolution of hybrid genomes in Candida yeast pathogens.</title>
        <authorList>
            <person name="Mixao V."/>
            <person name="Ksiezopolska E."/>
            <person name="Saus E."/>
            <person name="Boekhout T."/>
            <person name="Gacser A."/>
            <person name="Gabaldon T."/>
        </authorList>
    </citation>
    <scope>NUCLEOTIDE SEQUENCE [LARGE SCALE GENOMIC DNA]</scope>
    <source>
        <strain evidence="9 10">BP57</strain>
    </source>
</reference>
<evidence type="ECO:0000256" key="6">
    <source>
        <dbReference type="ARBA" id="ARBA00023288"/>
    </source>
</evidence>
<evidence type="ECO:0000313" key="9">
    <source>
        <dbReference type="EMBL" id="KAG5421182.1"/>
    </source>
</evidence>
<dbReference type="GO" id="GO:0016020">
    <property type="term" value="C:membrane"/>
    <property type="evidence" value="ECO:0007669"/>
    <property type="project" value="TreeGrafter"/>
</dbReference>
<evidence type="ECO:0000256" key="2">
    <source>
        <dbReference type="ARBA" id="ARBA00022707"/>
    </source>
</evidence>
<comment type="caution">
    <text evidence="9">The sequence shown here is derived from an EMBL/GenBank/DDBJ whole genome shotgun (WGS) entry which is preliminary data.</text>
</comment>
<accession>A0A8H7ZFQ6</accession>
<keyword evidence="5" id="KW-0106">Calcium</keyword>
<keyword evidence="2" id="KW-0519">Myristate</keyword>
<dbReference type="InterPro" id="IPR011992">
    <property type="entry name" value="EF-hand-dom_pair"/>
</dbReference>
<dbReference type="Gene3D" id="1.10.238.10">
    <property type="entry name" value="EF-hand"/>
    <property type="match status" value="1"/>
</dbReference>
<keyword evidence="3" id="KW-0479">Metal-binding</keyword>
<keyword evidence="4" id="KW-0677">Repeat</keyword>
<dbReference type="Pfam" id="PF13499">
    <property type="entry name" value="EF-hand_7"/>
    <property type="match status" value="1"/>
</dbReference>